<dbReference type="Gene3D" id="3.30.470.20">
    <property type="entry name" value="ATP-grasp fold, B domain"/>
    <property type="match status" value="1"/>
</dbReference>
<evidence type="ECO:0000313" key="10">
    <source>
        <dbReference type="EMBL" id="HDD35630.1"/>
    </source>
</evidence>
<dbReference type="EC" id="6.3.2.6" evidence="8"/>
<keyword evidence="5 8" id="KW-0658">Purine biosynthesis</keyword>
<sequence>MIVYETDLNIGERHQGKVRDIYDLGKYLLIVATDRISAFDVVMREPIPDKGYVLTQISLYWFKKFNSLPHHLLTAEVSEYPSICQKYAKILEGRSMLVKKAKPLPIECIVRGYLAGSAFKEYKKNKSICGIKLPDGMKEAEKLPEPIFTPSTKAKKGHDINISFEEMINILGDKELAEKIREISFGIYKEAADIALKKGIIIADTKFEFGFDENNELILIDELLTPDSSRFWPKDEYEPGHSQPSFDKQYLRDYLENIGWNKKPPPPPLPKEVINKTREKYFEALDRLLR</sequence>
<proteinExistence type="inferred from homology"/>
<dbReference type="SUPFAM" id="SSF56104">
    <property type="entry name" value="SAICAR synthase-like"/>
    <property type="match status" value="1"/>
</dbReference>
<dbReference type="EMBL" id="DQWQ01000103">
    <property type="protein sequence ID" value="HDD35630.1"/>
    <property type="molecule type" value="Genomic_DNA"/>
</dbReference>
<organism evidence="10">
    <name type="scientific">Desulfofervidus auxilii</name>
    <dbReference type="NCBI Taxonomy" id="1621989"/>
    <lineage>
        <taxon>Bacteria</taxon>
        <taxon>Pseudomonadati</taxon>
        <taxon>Thermodesulfobacteriota</taxon>
        <taxon>Candidatus Desulfofervidia</taxon>
        <taxon>Candidatus Desulfofervidales</taxon>
        <taxon>Candidatus Desulfofervidaceae</taxon>
        <taxon>Candidatus Desulfofervidus</taxon>
    </lineage>
</organism>
<keyword evidence="4 8" id="KW-0547">Nucleotide-binding</keyword>
<dbReference type="Gene3D" id="3.30.200.20">
    <property type="entry name" value="Phosphorylase Kinase, domain 1"/>
    <property type="match status" value="1"/>
</dbReference>
<keyword evidence="6 8" id="KW-0067">ATP-binding</keyword>
<evidence type="ECO:0000256" key="6">
    <source>
        <dbReference type="ARBA" id="ARBA00022840"/>
    </source>
</evidence>
<dbReference type="NCBIfam" id="TIGR00081">
    <property type="entry name" value="purC"/>
    <property type="match status" value="1"/>
</dbReference>
<dbReference type="Pfam" id="PF01259">
    <property type="entry name" value="SAICAR_synt"/>
    <property type="match status" value="1"/>
</dbReference>
<comment type="pathway">
    <text evidence="1 8">Purine metabolism; IMP biosynthesis via de novo pathway; 5-amino-1-(5-phospho-D-ribosyl)imidazole-4-carboxamide from 5-amino-1-(5-phospho-D-ribosyl)imidazole-4-carboxylate: step 1/2.</text>
</comment>
<dbReference type="InterPro" id="IPR028923">
    <property type="entry name" value="SAICAR_synt/ADE2_N"/>
</dbReference>
<evidence type="ECO:0000259" key="9">
    <source>
        <dbReference type="Pfam" id="PF01259"/>
    </source>
</evidence>
<evidence type="ECO:0000256" key="8">
    <source>
        <dbReference type="HAMAP-Rule" id="MF_00137"/>
    </source>
</evidence>
<dbReference type="InterPro" id="IPR001636">
    <property type="entry name" value="SAICAR_synth"/>
</dbReference>
<evidence type="ECO:0000256" key="5">
    <source>
        <dbReference type="ARBA" id="ARBA00022755"/>
    </source>
</evidence>
<dbReference type="Proteomes" id="UP000885706">
    <property type="component" value="Unassembled WGS sequence"/>
</dbReference>
<dbReference type="AlphaFoldDB" id="A0A7V0NEI1"/>
<reference evidence="10" key="1">
    <citation type="journal article" date="2020" name="mSystems">
        <title>Genome- and Community-Level Interaction Insights into Carbon Utilization and Element Cycling Functions of Hydrothermarchaeota in Hydrothermal Sediment.</title>
        <authorList>
            <person name="Zhou Z."/>
            <person name="Liu Y."/>
            <person name="Xu W."/>
            <person name="Pan J."/>
            <person name="Luo Z.H."/>
            <person name="Li M."/>
        </authorList>
    </citation>
    <scope>NUCLEOTIDE SEQUENCE [LARGE SCALE GENOMIC DNA]</scope>
    <source>
        <strain evidence="10">HyVt-113</strain>
    </source>
</reference>
<dbReference type="UniPathway" id="UPA00074">
    <property type="reaction ID" value="UER00131"/>
</dbReference>
<dbReference type="GO" id="GO:0005524">
    <property type="term" value="F:ATP binding"/>
    <property type="evidence" value="ECO:0007669"/>
    <property type="project" value="UniProtKB-KW"/>
</dbReference>
<evidence type="ECO:0000256" key="2">
    <source>
        <dbReference type="ARBA" id="ARBA00010190"/>
    </source>
</evidence>
<dbReference type="PROSITE" id="PS01057">
    <property type="entry name" value="SAICAR_SYNTHETASE_1"/>
    <property type="match status" value="1"/>
</dbReference>
<dbReference type="PANTHER" id="PTHR43700:SF1">
    <property type="entry name" value="PHOSPHORIBOSYLAMINOIMIDAZOLE-SUCCINOCARBOXAMIDE SYNTHASE"/>
    <property type="match status" value="1"/>
</dbReference>
<evidence type="ECO:0000256" key="4">
    <source>
        <dbReference type="ARBA" id="ARBA00022741"/>
    </source>
</evidence>
<name>A0A7V0NEI1_DESA2</name>
<protein>
    <recommendedName>
        <fullName evidence="8">Phosphoribosylaminoimidazole-succinocarboxamide synthase</fullName>
        <ecNumber evidence="8">6.3.2.6</ecNumber>
    </recommendedName>
    <alternativeName>
        <fullName evidence="8">SAICAR synthetase</fullName>
    </alternativeName>
</protein>
<dbReference type="PANTHER" id="PTHR43700">
    <property type="entry name" value="PHOSPHORIBOSYLAMINOIMIDAZOLE-SUCCINOCARBOXAMIDE SYNTHASE"/>
    <property type="match status" value="1"/>
</dbReference>
<evidence type="ECO:0000256" key="1">
    <source>
        <dbReference type="ARBA" id="ARBA00004672"/>
    </source>
</evidence>
<feature type="domain" description="SAICAR synthetase/ADE2 N-terminal" evidence="9">
    <location>
        <begin position="14"/>
        <end position="264"/>
    </location>
</feature>
<keyword evidence="3 8" id="KW-0436">Ligase</keyword>
<evidence type="ECO:0000256" key="3">
    <source>
        <dbReference type="ARBA" id="ARBA00022598"/>
    </source>
</evidence>
<dbReference type="FunFam" id="3.30.470.20:FF:000015">
    <property type="entry name" value="Phosphoribosylaminoimidazole-succinocarboxamide synthase"/>
    <property type="match status" value="1"/>
</dbReference>
<dbReference type="GO" id="GO:0004639">
    <property type="term" value="F:phosphoribosylaminoimidazolesuccinocarboxamide synthase activity"/>
    <property type="evidence" value="ECO:0007669"/>
    <property type="project" value="UniProtKB-UniRule"/>
</dbReference>
<evidence type="ECO:0000256" key="7">
    <source>
        <dbReference type="ARBA" id="ARBA00048475"/>
    </source>
</evidence>
<dbReference type="HAMAP" id="MF_00137">
    <property type="entry name" value="SAICAR_synth"/>
    <property type="match status" value="1"/>
</dbReference>
<dbReference type="GO" id="GO:0005737">
    <property type="term" value="C:cytoplasm"/>
    <property type="evidence" value="ECO:0007669"/>
    <property type="project" value="TreeGrafter"/>
</dbReference>
<gene>
    <name evidence="8" type="primary">purC</name>
    <name evidence="10" type="ORF">ENF30_02390</name>
</gene>
<comment type="catalytic activity">
    <reaction evidence="7 8">
        <text>5-amino-1-(5-phospho-D-ribosyl)imidazole-4-carboxylate + L-aspartate + ATP = (2S)-2-[5-amino-1-(5-phospho-beta-D-ribosyl)imidazole-4-carboxamido]succinate + ADP + phosphate + 2 H(+)</text>
        <dbReference type="Rhea" id="RHEA:22628"/>
        <dbReference type="ChEBI" id="CHEBI:15378"/>
        <dbReference type="ChEBI" id="CHEBI:29991"/>
        <dbReference type="ChEBI" id="CHEBI:30616"/>
        <dbReference type="ChEBI" id="CHEBI:43474"/>
        <dbReference type="ChEBI" id="CHEBI:58443"/>
        <dbReference type="ChEBI" id="CHEBI:77657"/>
        <dbReference type="ChEBI" id="CHEBI:456216"/>
        <dbReference type="EC" id="6.3.2.6"/>
    </reaction>
</comment>
<comment type="caution">
    <text evidence="10">The sequence shown here is derived from an EMBL/GenBank/DDBJ whole genome shotgun (WGS) entry which is preliminary data.</text>
</comment>
<dbReference type="InterPro" id="IPR018236">
    <property type="entry name" value="SAICAR_synthetase_CS"/>
</dbReference>
<comment type="similarity">
    <text evidence="2 8">Belongs to the SAICAR synthetase family.</text>
</comment>
<dbReference type="PROSITE" id="PS01058">
    <property type="entry name" value="SAICAR_SYNTHETASE_2"/>
    <property type="match status" value="1"/>
</dbReference>
<dbReference type="NCBIfam" id="NF010568">
    <property type="entry name" value="PRK13961.1"/>
    <property type="match status" value="1"/>
</dbReference>
<dbReference type="GO" id="GO:0006189">
    <property type="term" value="P:'de novo' IMP biosynthetic process"/>
    <property type="evidence" value="ECO:0007669"/>
    <property type="project" value="UniProtKB-UniRule"/>
</dbReference>
<accession>A0A7V0NEI1</accession>
<dbReference type="CDD" id="cd01414">
    <property type="entry name" value="SAICAR_synt_Sc"/>
    <property type="match status" value="1"/>
</dbReference>